<name>A0ABD0QJR9_CIRMR</name>
<organism evidence="2 3">
    <name type="scientific">Cirrhinus mrigala</name>
    <name type="common">Mrigala</name>
    <dbReference type="NCBI Taxonomy" id="683832"/>
    <lineage>
        <taxon>Eukaryota</taxon>
        <taxon>Metazoa</taxon>
        <taxon>Chordata</taxon>
        <taxon>Craniata</taxon>
        <taxon>Vertebrata</taxon>
        <taxon>Euteleostomi</taxon>
        <taxon>Actinopterygii</taxon>
        <taxon>Neopterygii</taxon>
        <taxon>Teleostei</taxon>
        <taxon>Ostariophysi</taxon>
        <taxon>Cypriniformes</taxon>
        <taxon>Cyprinidae</taxon>
        <taxon>Labeoninae</taxon>
        <taxon>Labeonini</taxon>
        <taxon>Cirrhinus</taxon>
    </lineage>
</organism>
<evidence type="ECO:0000256" key="1">
    <source>
        <dbReference type="SAM" id="MobiDB-lite"/>
    </source>
</evidence>
<comment type="caution">
    <text evidence="2">The sequence shown here is derived from an EMBL/GenBank/DDBJ whole genome shotgun (WGS) entry which is preliminary data.</text>
</comment>
<accession>A0ABD0QJR9</accession>
<feature type="non-terminal residue" evidence="2">
    <location>
        <position position="67"/>
    </location>
</feature>
<feature type="compositionally biased region" description="Basic and acidic residues" evidence="1">
    <location>
        <begin position="43"/>
        <end position="55"/>
    </location>
</feature>
<reference evidence="2 3" key="1">
    <citation type="submission" date="2024-05" db="EMBL/GenBank/DDBJ databases">
        <title>Genome sequencing and assembly of Indian major carp, Cirrhinus mrigala (Hamilton, 1822).</title>
        <authorList>
            <person name="Mohindra V."/>
            <person name="Chowdhury L.M."/>
            <person name="Lal K."/>
            <person name="Jena J.K."/>
        </authorList>
    </citation>
    <scope>NUCLEOTIDE SEQUENCE [LARGE SCALE GENOMIC DNA]</scope>
    <source>
        <strain evidence="2">CM1030</strain>
        <tissue evidence="2">Blood</tissue>
    </source>
</reference>
<evidence type="ECO:0000313" key="2">
    <source>
        <dbReference type="EMBL" id="KAL0186474.1"/>
    </source>
</evidence>
<dbReference type="Proteomes" id="UP001529510">
    <property type="component" value="Unassembled WGS sequence"/>
</dbReference>
<sequence length="67" mass="7633">MQQEEVNPEGARPKRQVRLPVYLEDYDLTATHRRQVRSPTRPHAAEESRRGDDARISPSPYDAASSS</sequence>
<dbReference type="AlphaFoldDB" id="A0ABD0QJR9"/>
<feature type="region of interest" description="Disordered" evidence="1">
    <location>
        <begin position="26"/>
        <end position="67"/>
    </location>
</feature>
<dbReference type="EMBL" id="JAMKFB020000008">
    <property type="protein sequence ID" value="KAL0186474.1"/>
    <property type="molecule type" value="Genomic_DNA"/>
</dbReference>
<gene>
    <name evidence="2" type="ORF">M9458_018144</name>
</gene>
<evidence type="ECO:0000313" key="3">
    <source>
        <dbReference type="Proteomes" id="UP001529510"/>
    </source>
</evidence>
<proteinExistence type="predicted"/>
<protein>
    <submittedName>
        <fullName evidence="2">Uncharacterized protein</fullName>
    </submittedName>
</protein>
<keyword evidence="3" id="KW-1185">Reference proteome</keyword>